<accession>A0ABY0P455</accession>
<sequence length="180" mass="19206">MTRIVALDLATIAGVAIERPDGSIRRETVDLCELAQVPKHKAARNHGRLFIALECLVDIILRGAEPGVIAIEDDTGRNKATAALLAGYRAIVTCAATKAGVRVISDMNASDARKLAGLPAGGTSKDVVTAKARRLFSIPATATDDEVDAEILLHATRARLAQEEFARLVKSKTKRTRRAA</sequence>
<dbReference type="Proteomes" id="UP000199468">
    <property type="component" value="Unassembled WGS sequence"/>
</dbReference>
<evidence type="ECO:0000313" key="1">
    <source>
        <dbReference type="EMBL" id="SDH21888.1"/>
    </source>
</evidence>
<name>A0ABY0P455_9HYPH</name>
<organism evidence="1 2">
    <name type="scientific">Bosea robiniae</name>
    <dbReference type="NCBI Taxonomy" id="1036780"/>
    <lineage>
        <taxon>Bacteria</taxon>
        <taxon>Pseudomonadati</taxon>
        <taxon>Pseudomonadota</taxon>
        <taxon>Alphaproteobacteria</taxon>
        <taxon>Hyphomicrobiales</taxon>
        <taxon>Boseaceae</taxon>
        <taxon>Bosea</taxon>
    </lineage>
</organism>
<dbReference type="Gene3D" id="3.30.420.10">
    <property type="entry name" value="Ribonuclease H-like superfamily/Ribonuclease H"/>
    <property type="match status" value="1"/>
</dbReference>
<dbReference type="RefSeq" id="WP_091860269.1">
    <property type="nucleotide sequence ID" value="NZ_FNBZ01000007.1"/>
</dbReference>
<protein>
    <recommendedName>
        <fullName evidence="3">Holliday junction resolvase RuvC</fullName>
    </recommendedName>
</protein>
<comment type="caution">
    <text evidence="1">The sequence shown here is derived from an EMBL/GenBank/DDBJ whole genome shotgun (WGS) entry which is preliminary data.</text>
</comment>
<dbReference type="SUPFAM" id="SSF53098">
    <property type="entry name" value="Ribonuclease H-like"/>
    <property type="match status" value="1"/>
</dbReference>
<dbReference type="InterPro" id="IPR036397">
    <property type="entry name" value="RNaseH_sf"/>
</dbReference>
<dbReference type="InterPro" id="IPR012337">
    <property type="entry name" value="RNaseH-like_sf"/>
</dbReference>
<evidence type="ECO:0000313" key="2">
    <source>
        <dbReference type="Proteomes" id="UP000199468"/>
    </source>
</evidence>
<gene>
    <name evidence="1" type="ORF">SAMN05421844_107191</name>
</gene>
<dbReference type="EMBL" id="FNBZ01000007">
    <property type="protein sequence ID" value="SDH21888.1"/>
    <property type="molecule type" value="Genomic_DNA"/>
</dbReference>
<reference evidence="1 2" key="1">
    <citation type="submission" date="2016-10" db="EMBL/GenBank/DDBJ databases">
        <authorList>
            <person name="Varghese N."/>
            <person name="Submissions S."/>
        </authorList>
    </citation>
    <scope>NUCLEOTIDE SEQUENCE [LARGE SCALE GENOMIC DNA]</scope>
    <source>
        <strain evidence="1 2">DSM 26672</strain>
    </source>
</reference>
<keyword evidence="2" id="KW-1185">Reference proteome</keyword>
<evidence type="ECO:0008006" key="3">
    <source>
        <dbReference type="Google" id="ProtNLM"/>
    </source>
</evidence>
<proteinExistence type="predicted"/>